<dbReference type="SUPFAM" id="SSF53756">
    <property type="entry name" value="UDP-Glycosyltransferase/glycogen phosphorylase"/>
    <property type="match status" value="1"/>
</dbReference>
<dbReference type="GO" id="GO:1901135">
    <property type="term" value="P:carbohydrate derivative metabolic process"/>
    <property type="evidence" value="ECO:0007669"/>
    <property type="project" value="UniProtKB-ARBA"/>
</dbReference>
<dbReference type="InterPro" id="IPR028098">
    <property type="entry name" value="Glyco_trans_4-like_N"/>
</dbReference>
<feature type="domain" description="Glycosyl transferase family 1" evidence="1">
    <location>
        <begin position="178"/>
        <end position="342"/>
    </location>
</feature>
<organism evidence="3">
    <name type="scientific">Proteus mirabilis</name>
    <dbReference type="NCBI Taxonomy" id="584"/>
    <lineage>
        <taxon>Bacteria</taxon>
        <taxon>Pseudomonadati</taxon>
        <taxon>Pseudomonadota</taxon>
        <taxon>Gammaproteobacteria</taxon>
        <taxon>Enterobacterales</taxon>
        <taxon>Morganellaceae</taxon>
        <taxon>Proteus</taxon>
    </lineage>
</organism>
<accession>A0A385JN73</accession>
<dbReference type="EMBL" id="KY710717">
    <property type="protein sequence ID" value="AXY99802.1"/>
    <property type="molecule type" value="Genomic_DNA"/>
</dbReference>
<dbReference type="RefSeq" id="WP_004249726.1">
    <property type="nucleotide sequence ID" value="NZ_CP055009.1"/>
</dbReference>
<dbReference type="Pfam" id="PF13439">
    <property type="entry name" value="Glyco_transf_4"/>
    <property type="match status" value="1"/>
</dbReference>
<evidence type="ECO:0000313" key="3">
    <source>
        <dbReference type="EMBL" id="AXY99802.1"/>
    </source>
</evidence>
<dbReference type="PANTHER" id="PTHR12526">
    <property type="entry name" value="GLYCOSYLTRANSFERASE"/>
    <property type="match status" value="1"/>
</dbReference>
<evidence type="ECO:0000259" key="2">
    <source>
        <dbReference type="Pfam" id="PF13439"/>
    </source>
</evidence>
<dbReference type="Pfam" id="PF00534">
    <property type="entry name" value="Glycos_transf_1"/>
    <property type="match status" value="1"/>
</dbReference>
<feature type="domain" description="Glycosyltransferase subfamily 4-like N-terminal" evidence="2">
    <location>
        <begin position="12"/>
        <end position="169"/>
    </location>
</feature>
<proteinExistence type="predicted"/>
<sequence length="369" mass="42013">MKILLIITGLGIGGAETQLCDLADNFLFEENNEIIIVSLSKHKILKKPKNKKIKIVSLNIEKTPISFLVGFIKAIKLVKRFKPDIIHSHMYHANIFSRFLRIFCKIPVLISTAHSSDEGGKLRMFLYRITDRLASISTNVSQEAVESFIEKNATTKNRMIAIYNGIDTNKFHYSKQVREKIRNQLGFSDNDIILLSVGRLTKAKDYPNLFHAFSALPNRENIYLLIIGTGEEENNLRNLANHLNITKNIIWIGLKYNVQDWLSACDIFILSSQWEGFGLVVAEAMATERVVIGTDCGGIKEVIGNYGFIIPKKDSTALKNSINKVLQLTDRERTNLGFNARNHIENNFSLNMISKQWLSLYSKLHDKKR</sequence>
<dbReference type="Gene3D" id="3.40.50.2000">
    <property type="entry name" value="Glycogen Phosphorylase B"/>
    <property type="match status" value="2"/>
</dbReference>
<reference evidence="3" key="1">
    <citation type="journal article" date="2017" name="PLoS ONE">
        <title>Genetic diversity of the O antigens of Proteus species and the development of a suspension array for molecular serotyping.</title>
        <authorList>
            <person name="Yu X."/>
            <person name="Torzewska A."/>
            <person name="Zhang X."/>
            <person name="Yin Z."/>
            <person name="Drzewiecka D."/>
            <person name="Cao H."/>
            <person name="Liu B."/>
            <person name="Knirel Y.A."/>
            <person name="Rozalski A."/>
            <person name="Wang L."/>
        </authorList>
    </citation>
    <scope>NUCLEOTIDE SEQUENCE</scope>
    <source>
        <strain evidence="3">PrK 74/57</strain>
    </source>
</reference>
<name>A0A385JN73_PROMI</name>
<protein>
    <submittedName>
        <fullName evidence="3">Gt1</fullName>
    </submittedName>
</protein>
<dbReference type="PANTHER" id="PTHR12526:SF630">
    <property type="entry name" value="GLYCOSYLTRANSFERASE"/>
    <property type="match status" value="1"/>
</dbReference>
<dbReference type="AlphaFoldDB" id="A0A385JN73"/>
<dbReference type="InterPro" id="IPR001296">
    <property type="entry name" value="Glyco_trans_1"/>
</dbReference>
<dbReference type="GO" id="GO:0016757">
    <property type="term" value="F:glycosyltransferase activity"/>
    <property type="evidence" value="ECO:0007669"/>
    <property type="project" value="InterPro"/>
</dbReference>
<evidence type="ECO:0000259" key="1">
    <source>
        <dbReference type="Pfam" id="PF00534"/>
    </source>
</evidence>